<evidence type="ECO:0000256" key="1">
    <source>
        <dbReference type="ARBA" id="ARBA00007362"/>
    </source>
</evidence>
<keyword evidence="5" id="KW-1185">Reference proteome</keyword>
<keyword evidence="2" id="KW-1133">Transmembrane helix</keyword>
<evidence type="ECO:0000313" key="5">
    <source>
        <dbReference type="Proteomes" id="UP000184536"/>
    </source>
</evidence>
<dbReference type="EMBL" id="FQZV01000042">
    <property type="protein sequence ID" value="SHJ80155.1"/>
    <property type="molecule type" value="Genomic_DNA"/>
</dbReference>
<protein>
    <submittedName>
        <fullName evidence="4">EamA-like transporter family protein</fullName>
    </submittedName>
</protein>
<name>A0A1M6M9K5_9FIRM</name>
<feature type="domain" description="EamA" evidence="3">
    <location>
        <begin position="8"/>
        <end position="140"/>
    </location>
</feature>
<keyword evidence="2" id="KW-0472">Membrane</keyword>
<dbReference type="Pfam" id="PF00892">
    <property type="entry name" value="EamA"/>
    <property type="match status" value="1"/>
</dbReference>
<feature type="transmembrane region" description="Helical" evidence="2">
    <location>
        <begin position="99"/>
        <end position="117"/>
    </location>
</feature>
<proteinExistence type="inferred from homology"/>
<dbReference type="InterPro" id="IPR000620">
    <property type="entry name" value="EamA_dom"/>
</dbReference>
<gene>
    <name evidence="4" type="ORF">SAMN02745975_02917</name>
</gene>
<feature type="transmembrane region" description="Helical" evidence="2">
    <location>
        <begin position="33"/>
        <end position="54"/>
    </location>
</feature>
<feature type="transmembrane region" description="Helical" evidence="2">
    <location>
        <begin position="123"/>
        <end position="140"/>
    </location>
</feature>
<dbReference type="OrthoDB" id="2294582at2"/>
<dbReference type="Proteomes" id="UP000184536">
    <property type="component" value="Unassembled WGS sequence"/>
</dbReference>
<organism evidence="4 5">
    <name type="scientific">Geosporobacter subterraneus DSM 17957</name>
    <dbReference type="NCBI Taxonomy" id="1121919"/>
    <lineage>
        <taxon>Bacteria</taxon>
        <taxon>Bacillati</taxon>
        <taxon>Bacillota</taxon>
        <taxon>Clostridia</taxon>
        <taxon>Peptostreptococcales</taxon>
        <taxon>Thermotaleaceae</taxon>
        <taxon>Geosporobacter</taxon>
    </lineage>
</organism>
<dbReference type="STRING" id="1121919.SAMN02745975_02917"/>
<evidence type="ECO:0000259" key="3">
    <source>
        <dbReference type="Pfam" id="PF00892"/>
    </source>
</evidence>
<accession>A0A1M6M9K5</accession>
<dbReference type="AlphaFoldDB" id="A0A1M6M9K5"/>
<feature type="transmembrane region" description="Helical" evidence="2">
    <location>
        <begin position="6"/>
        <end position="21"/>
    </location>
</feature>
<reference evidence="5" key="1">
    <citation type="submission" date="2016-11" db="EMBL/GenBank/DDBJ databases">
        <authorList>
            <person name="Varghese N."/>
            <person name="Submissions S."/>
        </authorList>
    </citation>
    <scope>NUCLEOTIDE SEQUENCE [LARGE SCALE GENOMIC DNA]</scope>
    <source>
        <strain evidence="5">DSM 17957</strain>
    </source>
</reference>
<dbReference type="RefSeq" id="WP_110941969.1">
    <property type="nucleotide sequence ID" value="NZ_FQZV01000042.1"/>
</dbReference>
<comment type="similarity">
    <text evidence="1">Belongs to the EamA transporter family.</text>
</comment>
<keyword evidence="2" id="KW-0812">Transmembrane</keyword>
<evidence type="ECO:0000313" key="4">
    <source>
        <dbReference type="EMBL" id="SHJ80155.1"/>
    </source>
</evidence>
<dbReference type="GO" id="GO:0016020">
    <property type="term" value="C:membrane"/>
    <property type="evidence" value="ECO:0007669"/>
    <property type="project" value="InterPro"/>
</dbReference>
<feature type="transmembrane region" description="Helical" evidence="2">
    <location>
        <begin position="66"/>
        <end position="87"/>
    </location>
</feature>
<evidence type="ECO:0000256" key="2">
    <source>
        <dbReference type="SAM" id="Phobius"/>
    </source>
</evidence>
<sequence length="142" mass="15398">MNSQYLPIVLVVLSSLCYHIFQKSTPATLNPIATLIVTYVCASVVSITSFFIFVPKANLIESLRAANWASLLLGFAVVGLELGFLLSYRMGWNISTAGLLSNTLVALLLIPIGLLLYKENFSFTGISGVLLCITGLILITQR</sequence>